<dbReference type="Pfam" id="PF00584">
    <property type="entry name" value="SecE"/>
    <property type="match status" value="1"/>
</dbReference>
<dbReference type="GO" id="GO:0009306">
    <property type="term" value="P:protein secretion"/>
    <property type="evidence" value="ECO:0007669"/>
    <property type="project" value="UniProtKB-UniRule"/>
</dbReference>
<dbReference type="GO" id="GO:0005886">
    <property type="term" value="C:plasma membrane"/>
    <property type="evidence" value="ECO:0007669"/>
    <property type="project" value="UniProtKB-SubCell"/>
</dbReference>
<comment type="similarity">
    <text evidence="9">Belongs to the SecE/SEC61-gamma family.</text>
</comment>
<keyword evidence="4 9" id="KW-0812">Transmembrane</keyword>
<dbReference type="EMBL" id="CP027228">
    <property type="protein sequence ID" value="AVM47391.1"/>
    <property type="molecule type" value="Genomic_DNA"/>
</dbReference>
<dbReference type="InterPro" id="IPR005807">
    <property type="entry name" value="SecE_bac"/>
</dbReference>
<dbReference type="GO" id="GO:0008320">
    <property type="term" value="F:protein transmembrane transporter activity"/>
    <property type="evidence" value="ECO:0007669"/>
    <property type="project" value="UniProtKB-UniRule"/>
</dbReference>
<evidence type="ECO:0000256" key="5">
    <source>
        <dbReference type="ARBA" id="ARBA00022927"/>
    </source>
</evidence>
<reference evidence="12" key="1">
    <citation type="submission" date="2018-02" db="EMBL/GenBank/DDBJ databases">
        <authorList>
            <person name="Holder M.E."/>
            <person name="Ajami N.J."/>
            <person name="Petrosino J.F."/>
        </authorList>
    </citation>
    <scope>NUCLEOTIDE SEQUENCE [LARGE SCALE GENOMIC DNA]</scope>
    <source>
        <strain evidence="12">CCUG 47132</strain>
    </source>
</reference>
<sequence length="94" mass="10600">MANNNETISRDGKDTKVENKTSKPEQRKERKGIIGYFTGVKQEMAKVVWPTRAELTKDTVVVFGVCIFFSLLFWGMDTGFLAVLKKLLGITLSK</sequence>
<organism evidence="11 12">
    <name type="scientific">Mogibacterium diversum</name>
    <dbReference type="NCBI Taxonomy" id="114527"/>
    <lineage>
        <taxon>Bacteria</taxon>
        <taxon>Bacillati</taxon>
        <taxon>Bacillota</taxon>
        <taxon>Clostridia</taxon>
        <taxon>Peptostreptococcales</taxon>
        <taxon>Anaerovoracaceae</taxon>
        <taxon>Mogibacterium</taxon>
    </lineage>
</organism>
<dbReference type="PANTHER" id="PTHR33910:SF1">
    <property type="entry name" value="PROTEIN TRANSLOCASE SUBUNIT SECE"/>
    <property type="match status" value="1"/>
</dbReference>
<accession>A0A2S0L265</accession>
<dbReference type="AlphaFoldDB" id="A0A2S0L265"/>
<evidence type="ECO:0000313" key="11">
    <source>
        <dbReference type="EMBL" id="AVM47391.1"/>
    </source>
</evidence>
<gene>
    <name evidence="9 11" type="primary">secE</name>
    <name evidence="11" type="ORF">C5Q96_00345</name>
</gene>
<evidence type="ECO:0000256" key="8">
    <source>
        <dbReference type="ARBA" id="ARBA00023136"/>
    </source>
</evidence>
<evidence type="ECO:0000256" key="3">
    <source>
        <dbReference type="ARBA" id="ARBA00022475"/>
    </source>
</evidence>
<keyword evidence="5 9" id="KW-0653">Protein transport</keyword>
<dbReference type="KEGG" id="mdv:C5Q96_00345"/>
<dbReference type="PANTHER" id="PTHR33910">
    <property type="entry name" value="PROTEIN TRANSLOCASE SUBUNIT SECE"/>
    <property type="match status" value="1"/>
</dbReference>
<dbReference type="PRINTS" id="PR01650">
    <property type="entry name" value="SECETRNLCASE"/>
</dbReference>
<comment type="subunit">
    <text evidence="9">Component of the Sec protein translocase complex. Heterotrimer consisting of SecY, SecE and SecG subunits. The heterotrimers can form oligomers, although 1 heterotrimer is thought to be able to translocate proteins. Interacts with the ribosome. Interacts with SecDF, and other proteins may be involved. Interacts with SecA.</text>
</comment>
<dbReference type="GO" id="GO:0043952">
    <property type="term" value="P:protein transport by the Sec complex"/>
    <property type="evidence" value="ECO:0007669"/>
    <property type="project" value="UniProtKB-UniRule"/>
</dbReference>
<dbReference type="GO" id="GO:0006605">
    <property type="term" value="P:protein targeting"/>
    <property type="evidence" value="ECO:0007669"/>
    <property type="project" value="UniProtKB-UniRule"/>
</dbReference>
<comment type="function">
    <text evidence="9">Essential subunit of the Sec protein translocation channel SecYEG. Clamps together the 2 halves of SecY. May contact the channel plug during translocation.</text>
</comment>
<dbReference type="InterPro" id="IPR001901">
    <property type="entry name" value="Translocase_SecE/Sec61-g"/>
</dbReference>
<dbReference type="HAMAP" id="MF_00422">
    <property type="entry name" value="SecE"/>
    <property type="match status" value="1"/>
</dbReference>
<evidence type="ECO:0000256" key="9">
    <source>
        <dbReference type="HAMAP-Rule" id="MF_00422"/>
    </source>
</evidence>
<evidence type="ECO:0000256" key="7">
    <source>
        <dbReference type="ARBA" id="ARBA00023010"/>
    </source>
</evidence>
<protein>
    <recommendedName>
        <fullName evidence="9">Protein translocase subunit SecE</fullName>
    </recommendedName>
</protein>
<keyword evidence="7 9" id="KW-0811">Translocation</keyword>
<evidence type="ECO:0000256" key="10">
    <source>
        <dbReference type="SAM" id="MobiDB-lite"/>
    </source>
</evidence>
<feature type="compositionally biased region" description="Basic and acidic residues" evidence="10">
    <location>
        <begin position="8"/>
        <end position="30"/>
    </location>
</feature>
<keyword evidence="8 9" id="KW-0472">Membrane</keyword>
<evidence type="ECO:0000256" key="2">
    <source>
        <dbReference type="ARBA" id="ARBA00022448"/>
    </source>
</evidence>
<comment type="subcellular location">
    <subcellularLocation>
        <location evidence="9">Cell membrane</location>
        <topology evidence="9">Single-pass membrane protein</topology>
    </subcellularLocation>
    <subcellularLocation>
        <location evidence="1">Membrane</location>
    </subcellularLocation>
</comment>
<dbReference type="RefSeq" id="WP_106056121.1">
    <property type="nucleotide sequence ID" value="NZ_CALIZG010000001.1"/>
</dbReference>
<feature type="region of interest" description="Disordered" evidence="10">
    <location>
        <begin position="1"/>
        <end position="30"/>
    </location>
</feature>
<name>A0A2S0L265_9FIRM</name>
<proteinExistence type="inferred from homology"/>
<keyword evidence="6 9" id="KW-1133">Transmembrane helix</keyword>
<dbReference type="GO" id="GO:0065002">
    <property type="term" value="P:intracellular protein transmembrane transport"/>
    <property type="evidence" value="ECO:0007669"/>
    <property type="project" value="UniProtKB-UniRule"/>
</dbReference>
<evidence type="ECO:0000256" key="4">
    <source>
        <dbReference type="ARBA" id="ARBA00022692"/>
    </source>
</evidence>
<dbReference type="Gene3D" id="1.20.5.1030">
    <property type="entry name" value="Preprotein translocase secy subunit"/>
    <property type="match status" value="1"/>
</dbReference>
<dbReference type="NCBIfam" id="TIGR00964">
    <property type="entry name" value="secE_bact"/>
    <property type="match status" value="1"/>
</dbReference>
<dbReference type="Proteomes" id="UP000237883">
    <property type="component" value="Chromosome"/>
</dbReference>
<evidence type="ECO:0000313" key="12">
    <source>
        <dbReference type="Proteomes" id="UP000237883"/>
    </source>
</evidence>
<keyword evidence="3 9" id="KW-1003">Cell membrane</keyword>
<evidence type="ECO:0000256" key="1">
    <source>
        <dbReference type="ARBA" id="ARBA00004370"/>
    </source>
</evidence>
<dbReference type="OrthoDB" id="9799073at2"/>
<evidence type="ECO:0000256" key="6">
    <source>
        <dbReference type="ARBA" id="ARBA00022989"/>
    </source>
</evidence>
<keyword evidence="12" id="KW-1185">Reference proteome</keyword>
<keyword evidence="2 9" id="KW-0813">Transport</keyword>
<feature type="transmembrane region" description="Helical" evidence="9">
    <location>
        <begin position="60"/>
        <end position="84"/>
    </location>
</feature>
<dbReference type="InterPro" id="IPR038379">
    <property type="entry name" value="SecE_sf"/>
</dbReference>
<dbReference type="GeneID" id="78390697"/>